<accession>A0A2N5IWZ6</accession>
<keyword evidence="1" id="KW-0472">Membrane</keyword>
<dbReference type="RefSeq" id="WP_101623094.1">
    <property type="nucleotide sequence ID" value="NZ_NMWT01000028.1"/>
</dbReference>
<organism evidence="2 3">
    <name type="scientific">Bifidobacterium parmae</name>
    <dbReference type="NCBI Taxonomy" id="361854"/>
    <lineage>
        <taxon>Bacteria</taxon>
        <taxon>Bacillati</taxon>
        <taxon>Actinomycetota</taxon>
        <taxon>Actinomycetes</taxon>
        <taxon>Bifidobacteriales</taxon>
        <taxon>Bifidobacteriaceae</taxon>
        <taxon>Bifidobacterium</taxon>
    </lineage>
</organism>
<feature type="transmembrane region" description="Helical" evidence="1">
    <location>
        <begin position="160"/>
        <end position="182"/>
    </location>
</feature>
<dbReference type="Proteomes" id="UP000235034">
    <property type="component" value="Unassembled WGS sequence"/>
</dbReference>
<reference evidence="2 3" key="1">
    <citation type="submission" date="2017-07" db="EMBL/GenBank/DDBJ databases">
        <title>Bifidobacterium novel species.</title>
        <authorList>
            <person name="Lugli G.A."/>
            <person name="Milani C."/>
            <person name="Duranti S."/>
            <person name="Mangifesta M."/>
        </authorList>
    </citation>
    <scope>NUCLEOTIDE SEQUENCE [LARGE SCALE GENOMIC DNA]</scope>
    <source>
        <strain evidence="2 3">77</strain>
    </source>
</reference>
<gene>
    <name evidence="2" type="ORF">Uis4E_2055</name>
</gene>
<protein>
    <recommendedName>
        <fullName evidence="4">Glycosyltransferase RgtA/B/C/D-like domain-containing protein</fullName>
    </recommendedName>
</protein>
<evidence type="ECO:0000313" key="2">
    <source>
        <dbReference type="EMBL" id="PLS26480.1"/>
    </source>
</evidence>
<proteinExistence type="predicted"/>
<keyword evidence="1" id="KW-1133">Transmembrane helix</keyword>
<comment type="caution">
    <text evidence="2">The sequence shown here is derived from an EMBL/GenBank/DDBJ whole genome shotgun (WGS) entry which is preliminary data.</text>
</comment>
<evidence type="ECO:0008006" key="4">
    <source>
        <dbReference type="Google" id="ProtNLM"/>
    </source>
</evidence>
<dbReference type="AlphaFoldDB" id="A0A2N5IWZ6"/>
<name>A0A2N5IWZ6_9BIFI</name>
<evidence type="ECO:0000313" key="3">
    <source>
        <dbReference type="Proteomes" id="UP000235034"/>
    </source>
</evidence>
<keyword evidence="3" id="KW-1185">Reference proteome</keyword>
<dbReference type="OrthoDB" id="3229258at2"/>
<sequence>MSRTDGSKRTGAGGDGRAWLTTLRALMPIVVAIGTLLVGGLFMTHMPPWRIPDIWSHVYRVDGILNGDVLARPVTSMSYLHHRDGNVGGHVDWEWIEFSLHRDEGHDPTIILPDTITVSDASGADVPYNNTATNSPAAYLPQLAGFALGRALGLTAGATYLLAETIMLVVYAGCAAAAVALLPRWRVLVGLVMLCPVLLYRYSFAISADSLTQALAFLLSCMLLRMLHRRMGVPGYAATAVVCVLLAMCKFIYAPLALLALPAAWAASRGGGTFRHDAGGDGIPSQASSRSTPRSGLPVAAIGVVVSMAWLAVWMKLTGWFVTTPMMVPYTEMEQRKHAMLTDPQALLATLKAIGLSVVTGRANLGRPVDTWLIRCCWTAMLVMVVILAVATARRAMGMRETVFWWCASAVMVGIVLLTYLALWLQYTQAGSAMVEGMQHRYFLPLTVLGALCVAESASHLERRSRSVAV</sequence>
<dbReference type="EMBL" id="NMWT01000028">
    <property type="protein sequence ID" value="PLS26480.1"/>
    <property type="molecule type" value="Genomic_DNA"/>
</dbReference>
<feature type="transmembrane region" description="Helical" evidence="1">
    <location>
        <begin position="403"/>
        <end position="422"/>
    </location>
</feature>
<feature type="transmembrane region" description="Helical" evidence="1">
    <location>
        <begin position="25"/>
        <end position="43"/>
    </location>
</feature>
<keyword evidence="1" id="KW-0812">Transmembrane</keyword>
<feature type="transmembrane region" description="Helical" evidence="1">
    <location>
        <begin position="297"/>
        <end position="317"/>
    </location>
</feature>
<feature type="transmembrane region" description="Helical" evidence="1">
    <location>
        <begin position="236"/>
        <end position="265"/>
    </location>
</feature>
<dbReference type="Pfam" id="PF09913">
    <property type="entry name" value="DUF2142"/>
    <property type="match status" value="1"/>
</dbReference>
<feature type="transmembrane region" description="Helical" evidence="1">
    <location>
        <begin position="202"/>
        <end position="224"/>
    </location>
</feature>
<dbReference type="InterPro" id="IPR018674">
    <property type="entry name" value="DUF2142_membrane"/>
</dbReference>
<evidence type="ECO:0000256" key="1">
    <source>
        <dbReference type="SAM" id="Phobius"/>
    </source>
</evidence>
<feature type="transmembrane region" description="Helical" evidence="1">
    <location>
        <begin position="372"/>
        <end position="391"/>
    </location>
</feature>